<evidence type="ECO:0000313" key="20">
    <source>
        <dbReference type="Proteomes" id="UP000886653"/>
    </source>
</evidence>
<evidence type="ECO:0000256" key="9">
    <source>
        <dbReference type="ARBA" id="ARBA00022701"/>
    </source>
</evidence>
<comment type="similarity">
    <text evidence="4">Belongs to the DASH complex DAD2 family.</text>
</comment>
<comment type="caution">
    <text evidence="19">The sequence shown here is derived from an EMBL/GenBank/DDBJ whole genome shotgun (WGS) entry which is preliminary data.</text>
</comment>
<evidence type="ECO:0000256" key="5">
    <source>
        <dbReference type="ARBA" id="ARBA00020260"/>
    </source>
</evidence>
<evidence type="ECO:0000313" key="19">
    <source>
        <dbReference type="EMBL" id="KAG0142017.1"/>
    </source>
</evidence>
<evidence type="ECO:0000256" key="18">
    <source>
        <dbReference type="SAM" id="MobiDB-lite"/>
    </source>
</evidence>
<evidence type="ECO:0000256" key="1">
    <source>
        <dbReference type="ARBA" id="ARBA00004123"/>
    </source>
</evidence>
<dbReference type="PANTHER" id="PTHR28036:SF1">
    <property type="entry name" value="DASH COMPLEX SUBUNIT DAD2"/>
    <property type="match status" value="1"/>
</dbReference>
<keyword evidence="16" id="KW-0137">Centromere</keyword>
<dbReference type="PANTHER" id="PTHR28036">
    <property type="entry name" value="DASH COMPLEX SUBUNIT DAD2"/>
    <property type="match status" value="1"/>
</dbReference>
<evidence type="ECO:0000256" key="15">
    <source>
        <dbReference type="ARBA" id="ARBA00023306"/>
    </source>
</evidence>
<evidence type="ECO:0000256" key="13">
    <source>
        <dbReference type="ARBA" id="ARBA00023212"/>
    </source>
</evidence>
<protein>
    <recommendedName>
        <fullName evidence="5">DASH complex subunit DAD2</fullName>
    </recommendedName>
    <alternativeName>
        <fullName evidence="17">Outer kinetochore protein DAD2</fullName>
    </alternativeName>
</protein>
<evidence type="ECO:0000256" key="11">
    <source>
        <dbReference type="ARBA" id="ARBA00022829"/>
    </source>
</evidence>
<evidence type="ECO:0000256" key="10">
    <source>
        <dbReference type="ARBA" id="ARBA00022776"/>
    </source>
</evidence>
<evidence type="ECO:0000256" key="2">
    <source>
        <dbReference type="ARBA" id="ARBA00004186"/>
    </source>
</evidence>
<keyword evidence="12" id="KW-0995">Kinetochore</keyword>
<dbReference type="Pfam" id="PF08654">
    <property type="entry name" value="DASH_Dad2"/>
    <property type="match status" value="1"/>
</dbReference>
<dbReference type="GO" id="GO:0042729">
    <property type="term" value="C:DASH complex"/>
    <property type="evidence" value="ECO:0007669"/>
    <property type="project" value="InterPro"/>
</dbReference>
<dbReference type="InterPro" id="IPR013963">
    <property type="entry name" value="DASH_Dad2"/>
</dbReference>
<evidence type="ECO:0000256" key="14">
    <source>
        <dbReference type="ARBA" id="ARBA00023242"/>
    </source>
</evidence>
<dbReference type="EMBL" id="MU167363">
    <property type="protein sequence ID" value="KAG0142017.1"/>
    <property type="molecule type" value="Genomic_DNA"/>
</dbReference>
<evidence type="ECO:0000256" key="3">
    <source>
        <dbReference type="ARBA" id="ARBA00004629"/>
    </source>
</evidence>
<dbReference type="GO" id="GO:0051301">
    <property type="term" value="P:cell division"/>
    <property type="evidence" value="ECO:0007669"/>
    <property type="project" value="UniProtKB-KW"/>
</dbReference>
<evidence type="ECO:0000256" key="4">
    <source>
        <dbReference type="ARBA" id="ARBA00005501"/>
    </source>
</evidence>
<dbReference type="AlphaFoldDB" id="A0A9P6NAH2"/>
<dbReference type="OrthoDB" id="3230169at2759"/>
<feature type="region of interest" description="Disordered" evidence="18">
    <location>
        <begin position="1"/>
        <end position="21"/>
    </location>
</feature>
<dbReference type="GO" id="GO:0044732">
    <property type="term" value="C:mitotic spindle pole body"/>
    <property type="evidence" value="ECO:0007669"/>
    <property type="project" value="TreeGrafter"/>
</dbReference>
<evidence type="ECO:0000256" key="12">
    <source>
        <dbReference type="ARBA" id="ARBA00022838"/>
    </source>
</evidence>
<sequence>MFPSDQSQPPPARSTAVAQKLKEKQQELATIMDLDALTGSMSDQVSRLSDQFSLGADGLQAIESVVRQFQNVFRFAQLAIAARGEAANADSTITQETAVGTSRRRVTVDDPPLDVLVRIPLPQSPPPDS</sequence>
<keyword evidence="9" id="KW-0493">Microtubule</keyword>
<evidence type="ECO:0000256" key="17">
    <source>
        <dbReference type="ARBA" id="ARBA00030568"/>
    </source>
</evidence>
<evidence type="ECO:0000256" key="8">
    <source>
        <dbReference type="ARBA" id="ARBA00022618"/>
    </source>
</evidence>
<keyword evidence="15" id="KW-0131">Cell cycle</keyword>
<keyword evidence="13" id="KW-0206">Cytoskeleton</keyword>
<evidence type="ECO:0000256" key="7">
    <source>
        <dbReference type="ARBA" id="ARBA00022490"/>
    </source>
</evidence>
<proteinExistence type="inferred from homology"/>
<name>A0A9P6NAH2_9BASI</name>
<reference evidence="19" key="1">
    <citation type="submission" date="2013-11" db="EMBL/GenBank/DDBJ databases">
        <title>Genome sequence of the fusiform rust pathogen reveals effectors for host alternation and coevolution with pine.</title>
        <authorList>
            <consortium name="DOE Joint Genome Institute"/>
            <person name="Smith K."/>
            <person name="Pendleton A."/>
            <person name="Kubisiak T."/>
            <person name="Anderson C."/>
            <person name="Salamov A."/>
            <person name="Aerts A."/>
            <person name="Riley R."/>
            <person name="Clum A."/>
            <person name="Lindquist E."/>
            <person name="Ence D."/>
            <person name="Campbell M."/>
            <person name="Kronenberg Z."/>
            <person name="Feau N."/>
            <person name="Dhillon B."/>
            <person name="Hamelin R."/>
            <person name="Burleigh J."/>
            <person name="Smith J."/>
            <person name="Yandell M."/>
            <person name="Nelson C."/>
            <person name="Grigoriev I."/>
            <person name="Davis J."/>
        </authorList>
    </citation>
    <scope>NUCLEOTIDE SEQUENCE</scope>
    <source>
        <strain evidence="19">G11</strain>
    </source>
</reference>
<dbReference type="GO" id="GO:1990023">
    <property type="term" value="C:mitotic spindle midzone"/>
    <property type="evidence" value="ECO:0007669"/>
    <property type="project" value="TreeGrafter"/>
</dbReference>
<keyword evidence="6" id="KW-0158">Chromosome</keyword>
<evidence type="ECO:0000256" key="6">
    <source>
        <dbReference type="ARBA" id="ARBA00022454"/>
    </source>
</evidence>
<dbReference type="Proteomes" id="UP000886653">
    <property type="component" value="Unassembled WGS sequence"/>
</dbReference>
<keyword evidence="10" id="KW-0498">Mitosis</keyword>
<gene>
    <name evidence="19" type="ORF">CROQUDRAFT_663096</name>
</gene>
<keyword evidence="11" id="KW-0159">Chromosome partition</keyword>
<comment type="subcellular location">
    <subcellularLocation>
        <location evidence="3">Chromosome</location>
        <location evidence="3">Centromere</location>
        <location evidence="3">Kinetochore</location>
    </subcellularLocation>
    <subcellularLocation>
        <location evidence="2">Cytoplasm</location>
        <location evidence="2">Cytoskeleton</location>
        <location evidence="2">Spindle</location>
    </subcellularLocation>
    <subcellularLocation>
        <location evidence="1">Nucleus</location>
    </subcellularLocation>
</comment>
<evidence type="ECO:0000256" key="16">
    <source>
        <dbReference type="ARBA" id="ARBA00023328"/>
    </source>
</evidence>
<organism evidence="19 20">
    <name type="scientific">Cronartium quercuum f. sp. fusiforme G11</name>
    <dbReference type="NCBI Taxonomy" id="708437"/>
    <lineage>
        <taxon>Eukaryota</taxon>
        <taxon>Fungi</taxon>
        <taxon>Dikarya</taxon>
        <taxon>Basidiomycota</taxon>
        <taxon>Pucciniomycotina</taxon>
        <taxon>Pucciniomycetes</taxon>
        <taxon>Pucciniales</taxon>
        <taxon>Coleosporiaceae</taxon>
        <taxon>Cronartium</taxon>
    </lineage>
</organism>
<keyword evidence="7" id="KW-0963">Cytoplasm</keyword>
<keyword evidence="14" id="KW-0539">Nucleus</keyword>
<dbReference type="GO" id="GO:0000278">
    <property type="term" value="P:mitotic cell cycle"/>
    <property type="evidence" value="ECO:0007669"/>
    <property type="project" value="InterPro"/>
</dbReference>
<accession>A0A9P6NAH2</accession>
<keyword evidence="20" id="KW-1185">Reference proteome</keyword>
<keyword evidence="8" id="KW-0132">Cell division</keyword>
<dbReference type="GO" id="GO:0008608">
    <property type="term" value="P:attachment of spindle microtubules to kinetochore"/>
    <property type="evidence" value="ECO:0007669"/>
    <property type="project" value="TreeGrafter"/>
</dbReference>
<dbReference type="GO" id="GO:0005874">
    <property type="term" value="C:microtubule"/>
    <property type="evidence" value="ECO:0007669"/>
    <property type="project" value="UniProtKB-KW"/>
</dbReference>